<evidence type="ECO:0000256" key="1">
    <source>
        <dbReference type="ARBA" id="ARBA00005417"/>
    </source>
</evidence>
<dbReference type="InterPro" id="IPR003439">
    <property type="entry name" value="ABC_transporter-like_ATP-bd"/>
</dbReference>
<evidence type="ECO:0000313" key="8">
    <source>
        <dbReference type="EMBL" id="RXF73258.1"/>
    </source>
</evidence>
<dbReference type="Gene3D" id="3.40.50.300">
    <property type="entry name" value="P-loop containing nucleotide triphosphate hydrolases"/>
    <property type="match status" value="1"/>
</dbReference>
<evidence type="ECO:0000256" key="2">
    <source>
        <dbReference type="ARBA" id="ARBA00022448"/>
    </source>
</evidence>
<feature type="domain" description="ABC transporter" evidence="7">
    <location>
        <begin position="4"/>
        <end position="241"/>
    </location>
</feature>
<proteinExistence type="inferred from homology"/>
<dbReference type="RefSeq" id="WP_128777451.1">
    <property type="nucleotide sequence ID" value="NZ_RYFI01000009.1"/>
</dbReference>
<dbReference type="SMART" id="SM00382">
    <property type="entry name" value="AAA"/>
    <property type="match status" value="1"/>
</dbReference>
<comment type="function">
    <text evidence="6">Part of the ABC transporter complex HmuTUV involved in hemin import. Responsible for energy coupling to the transport system.</text>
</comment>
<sequence length="264" mass="26941">MSALRAAAVSVGLGGRLVVREATLEVAPGRVTVLIGPNGAGKSSLLSALAGDLAPVAGEATLDGAALSSFKPAALARRRAVLAQSTGLAFPFTVDEVARLGLPAGLPRDEADSVVAEALAAVDLRGYESRVATELSGGERQRAQIARVLAQLSAAPDGRPRYLLLDEPIAGLDLAHQLATLELARRHAEAGGGVLAVLHDVNLAAMAADEIVAMKDGRIVAVGPPTAVLTDETVRQVYDVEASVGVAPPGPFLLPQTARPIARA</sequence>
<evidence type="ECO:0000256" key="6">
    <source>
        <dbReference type="ARBA" id="ARBA00037066"/>
    </source>
</evidence>
<dbReference type="InterPro" id="IPR027417">
    <property type="entry name" value="P-loop_NTPase"/>
</dbReference>
<dbReference type="CDD" id="cd03214">
    <property type="entry name" value="ABC_Iron-Siderophores_B12_Hemin"/>
    <property type="match status" value="1"/>
</dbReference>
<keyword evidence="5" id="KW-1278">Translocase</keyword>
<keyword evidence="4 8" id="KW-0067">ATP-binding</keyword>
<accession>A0A4Q0MI80</accession>
<keyword evidence="2" id="KW-0813">Transport</keyword>
<dbReference type="InterPro" id="IPR003593">
    <property type="entry name" value="AAA+_ATPase"/>
</dbReference>
<name>A0A4Q0MI80_9HYPH</name>
<dbReference type="EMBL" id="RYFI01000009">
    <property type="protein sequence ID" value="RXF73258.1"/>
    <property type="molecule type" value="Genomic_DNA"/>
</dbReference>
<evidence type="ECO:0000256" key="5">
    <source>
        <dbReference type="ARBA" id="ARBA00022967"/>
    </source>
</evidence>
<evidence type="ECO:0000256" key="4">
    <source>
        <dbReference type="ARBA" id="ARBA00022840"/>
    </source>
</evidence>
<reference evidence="8 9" key="1">
    <citation type="submission" date="2018-12" db="EMBL/GenBank/DDBJ databases">
        <title>bacterium Hansschlegelia zhihuaiae S113.</title>
        <authorList>
            <person name="He J."/>
        </authorList>
    </citation>
    <scope>NUCLEOTIDE SEQUENCE [LARGE SCALE GENOMIC DNA]</scope>
    <source>
        <strain evidence="8 9">S 113</strain>
    </source>
</reference>
<dbReference type="AlphaFoldDB" id="A0A4Q0MI80"/>
<dbReference type="Pfam" id="PF00005">
    <property type="entry name" value="ABC_tran"/>
    <property type="match status" value="1"/>
</dbReference>
<protein>
    <submittedName>
        <fullName evidence="8">Heme ABC transporter ATP-binding protein</fullName>
    </submittedName>
</protein>
<dbReference type="SUPFAM" id="SSF52540">
    <property type="entry name" value="P-loop containing nucleoside triphosphate hydrolases"/>
    <property type="match status" value="1"/>
</dbReference>
<dbReference type="PROSITE" id="PS00211">
    <property type="entry name" value="ABC_TRANSPORTER_1"/>
    <property type="match status" value="1"/>
</dbReference>
<dbReference type="PROSITE" id="PS50893">
    <property type="entry name" value="ABC_TRANSPORTER_2"/>
    <property type="match status" value="1"/>
</dbReference>
<dbReference type="InterPro" id="IPR017871">
    <property type="entry name" value="ABC_transporter-like_CS"/>
</dbReference>
<dbReference type="NCBIfam" id="NF010068">
    <property type="entry name" value="PRK13548.1"/>
    <property type="match status" value="1"/>
</dbReference>
<organism evidence="8 9">
    <name type="scientific">Hansschlegelia zhihuaiae</name>
    <dbReference type="NCBI Taxonomy" id="405005"/>
    <lineage>
        <taxon>Bacteria</taxon>
        <taxon>Pseudomonadati</taxon>
        <taxon>Pseudomonadota</taxon>
        <taxon>Alphaproteobacteria</taxon>
        <taxon>Hyphomicrobiales</taxon>
        <taxon>Methylopilaceae</taxon>
        <taxon>Hansschlegelia</taxon>
    </lineage>
</organism>
<dbReference type="OrthoDB" id="9810077at2"/>
<dbReference type="PANTHER" id="PTHR42794:SF1">
    <property type="entry name" value="HEMIN IMPORT ATP-BINDING PROTEIN HMUV"/>
    <property type="match status" value="1"/>
</dbReference>
<evidence type="ECO:0000313" key="9">
    <source>
        <dbReference type="Proteomes" id="UP000289708"/>
    </source>
</evidence>
<dbReference type="Proteomes" id="UP000289708">
    <property type="component" value="Unassembled WGS sequence"/>
</dbReference>
<evidence type="ECO:0000256" key="3">
    <source>
        <dbReference type="ARBA" id="ARBA00022741"/>
    </source>
</evidence>
<gene>
    <name evidence="8" type="ORF">EK403_10480</name>
</gene>
<dbReference type="PANTHER" id="PTHR42794">
    <property type="entry name" value="HEMIN IMPORT ATP-BINDING PROTEIN HMUV"/>
    <property type="match status" value="1"/>
</dbReference>
<comment type="similarity">
    <text evidence="1">Belongs to the ABC transporter superfamily.</text>
</comment>
<dbReference type="GO" id="GO:0005524">
    <property type="term" value="F:ATP binding"/>
    <property type="evidence" value="ECO:0007669"/>
    <property type="project" value="UniProtKB-KW"/>
</dbReference>
<dbReference type="GO" id="GO:0016887">
    <property type="term" value="F:ATP hydrolysis activity"/>
    <property type="evidence" value="ECO:0007669"/>
    <property type="project" value="InterPro"/>
</dbReference>
<evidence type="ECO:0000259" key="7">
    <source>
        <dbReference type="PROSITE" id="PS50893"/>
    </source>
</evidence>
<keyword evidence="9" id="KW-1185">Reference proteome</keyword>
<comment type="caution">
    <text evidence="8">The sequence shown here is derived from an EMBL/GenBank/DDBJ whole genome shotgun (WGS) entry which is preliminary data.</text>
</comment>
<keyword evidence="3" id="KW-0547">Nucleotide-binding</keyword>